<comment type="similarity">
    <text evidence="2">Belongs to the GLE1 family.</text>
</comment>
<comment type="subcellular location">
    <subcellularLocation>
        <location evidence="1">Nucleus</location>
        <location evidence="1">Nuclear pore complex</location>
    </subcellularLocation>
</comment>
<evidence type="ECO:0000256" key="5">
    <source>
        <dbReference type="ARBA" id="ARBA00022927"/>
    </source>
</evidence>
<evidence type="ECO:0000313" key="15">
    <source>
        <dbReference type="EMBL" id="KAF7389487.1"/>
    </source>
</evidence>
<dbReference type="Pfam" id="PF07817">
    <property type="entry name" value="GLE1"/>
    <property type="match status" value="1"/>
</dbReference>
<dbReference type="PANTHER" id="PTHR12960">
    <property type="entry name" value="GLE-1-RELATED"/>
    <property type="match status" value="1"/>
</dbReference>
<name>A0A834JLU9_VESPE</name>
<gene>
    <name evidence="15" type="ORF">H0235_017971</name>
</gene>
<dbReference type="InterPro" id="IPR012476">
    <property type="entry name" value="GLE1"/>
</dbReference>
<dbReference type="Gene3D" id="1.25.40.510">
    <property type="entry name" value="GLE1-like"/>
    <property type="match status" value="1"/>
</dbReference>
<feature type="compositionally biased region" description="Low complexity" evidence="14">
    <location>
        <begin position="372"/>
        <end position="387"/>
    </location>
</feature>
<evidence type="ECO:0000256" key="4">
    <source>
        <dbReference type="ARBA" id="ARBA00022816"/>
    </source>
</evidence>
<dbReference type="GO" id="GO:0005543">
    <property type="term" value="F:phospholipid binding"/>
    <property type="evidence" value="ECO:0007669"/>
    <property type="project" value="TreeGrafter"/>
</dbReference>
<comment type="function">
    <text evidence="9">Required for the export of mRNAs containing poly(A) tails from the nucleus into the cytoplasm. May be involved in the terminal step of the mRNA transport through the nuclear pore complex (NPC).</text>
</comment>
<evidence type="ECO:0000256" key="13">
    <source>
        <dbReference type="SAM" id="Coils"/>
    </source>
</evidence>
<evidence type="ECO:0000256" key="1">
    <source>
        <dbReference type="ARBA" id="ARBA00004567"/>
    </source>
</evidence>
<protein>
    <recommendedName>
        <fullName evidence="10">mRNA export factor GLE1</fullName>
    </recommendedName>
    <alternativeName>
        <fullName evidence="12">GLE1 RNA export mediator</fullName>
    </alternativeName>
    <alternativeName>
        <fullName evidence="11">Nucleoporin GLE1</fullName>
    </alternativeName>
</protein>
<feature type="coiled-coil region" evidence="13">
    <location>
        <begin position="154"/>
        <end position="207"/>
    </location>
</feature>
<dbReference type="GO" id="GO:0000822">
    <property type="term" value="F:inositol hexakisphosphate binding"/>
    <property type="evidence" value="ECO:0007669"/>
    <property type="project" value="TreeGrafter"/>
</dbReference>
<dbReference type="Proteomes" id="UP000600918">
    <property type="component" value="Unassembled WGS sequence"/>
</dbReference>
<keyword evidence="6" id="KW-0811">Translocation</keyword>
<evidence type="ECO:0000256" key="2">
    <source>
        <dbReference type="ARBA" id="ARBA00011056"/>
    </source>
</evidence>
<evidence type="ECO:0000256" key="9">
    <source>
        <dbReference type="ARBA" id="ARBA00024680"/>
    </source>
</evidence>
<dbReference type="GO" id="GO:0044614">
    <property type="term" value="C:nuclear pore cytoplasmic filaments"/>
    <property type="evidence" value="ECO:0007669"/>
    <property type="project" value="TreeGrafter"/>
</dbReference>
<evidence type="ECO:0000256" key="14">
    <source>
        <dbReference type="SAM" id="MobiDB-lite"/>
    </source>
</evidence>
<proteinExistence type="inferred from homology"/>
<evidence type="ECO:0000256" key="6">
    <source>
        <dbReference type="ARBA" id="ARBA00023010"/>
    </source>
</evidence>
<keyword evidence="7" id="KW-0906">Nuclear pore complex</keyword>
<dbReference type="GO" id="GO:0031369">
    <property type="term" value="F:translation initiation factor binding"/>
    <property type="evidence" value="ECO:0007669"/>
    <property type="project" value="TreeGrafter"/>
</dbReference>
<keyword evidence="13" id="KW-0175">Coiled coil</keyword>
<keyword evidence="3" id="KW-0813">Transport</keyword>
<evidence type="ECO:0000256" key="11">
    <source>
        <dbReference type="ARBA" id="ARBA00029983"/>
    </source>
</evidence>
<accession>A0A834JLU9</accession>
<keyword evidence="8" id="KW-0539">Nucleus</keyword>
<dbReference type="GO" id="GO:0015031">
    <property type="term" value="P:protein transport"/>
    <property type="evidence" value="ECO:0007669"/>
    <property type="project" value="UniProtKB-KW"/>
</dbReference>
<dbReference type="AlphaFoldDB" id="A0A834JLU9"/>
<dbReference type="GO" id="GO:0005737">
    <property type="term" value="C:cytoplasm"/>
    <property type="evidence" value="ECO:0007669"/>
    <property type="project" value="TreeGrafter"/>
</dbReference>
<organism evidence="15 16">
    <name type="scientific">Vespula pensylvanica</name>
    <name type="common">Western yellow jacket</name>
    <name type="synonym">Wasp</name>
    <dbReference type="NCBI Taxonomy" id="30213"/>
    <lineage>
        <taxon>Eukaryota</taxon>
        <taxon>Metazoa</taxon>
        <taxon>Ecdysozoa</taxon>
        <taxon>Arthropoda</taxon>
        <taxon>Hexapoda</taxon>
        <taxon>Insecta</taxon>
        <taxon>Pterygota</taxon>
        <taxon>Neoptera</taxon>
        <taxon>Endopterygota</taxon>
        <taxon>Hymenoptera</taxon>
        <taxon>Apocrita</taxon>
        <taxon>Aculeata</taxon>
        <taxon>Vespoidea</taxon>
        <taxon>Vespidae</taxon>
        <taxon>Vespinae</taxon>
        <taxon>Vespula</taxon>
    </lineage>
</organism>
<evidence type="ECO:0000256" key="7">
    <source>
        <dbReference type="ARBA" id="ARBA00023132"/>
    </source>
</evidence>
<dbReference type="InterPro" id="IPR038506">
    <property type="entry name" value="GLE1-like_sf"/>
</dbReference>
<dbReference type="EMBL" id="JACSDY010000024">
    <property type="protein sequence ID" value="KAF7389487.1"/>
    <property type="molecule type" value="Genomic_DNA"/>
</dbReference>
<keyword evidence="5" id="KW-0653">Protein transport</keyword>
<evidence type="ECO:0000256" key="3">
    <source>
        <dbReference type="ARBA" id="ARBA00022448"/>
    </source>
</evidence>
<evidence type="ECO:0000256" key="8">
    <source>
        <dbReference type="ARBA" id="ARBA00023242"/>
    </source>
</evidence>
<evidence type="ECO:0000313" key="16">
    <source>
        <dbReference type="Proteomes" id="UP000600918"/>
    </source>
</evidence>
<feature type="region of interest" description="Disordered" evidence="14">
    <location>
        <begin position="357"/>
        <end position="394"/>
    </location>
</feature>
<dbReference type="GO" id="GO:0016973">
    <property type="term" value="P:poly(A)+ mRNA export from nucleus"/>
    <property type="evidence" value="ECO:0007669"/>
    <property type="project" value="InterPro"/>
</dbReference>
<reference evidence="15" key="1">
    <citation type="journal article" date="2020" name="G3 (Bethesda)">
        <title>High-Quality Assemblies for Three Invasive Social Wasps from the &lt;i&gt;Vespula&lt;/i&gt; Genus.</title>
        <authorList>
            <person name="Harrop T.W.R."/>
            <person name="Guhlin J."/>
            <person name="McLaughlin G.M."/>
            <person name="Permina E."/>
            <person name="Stockwell P."/>
            <person name="Gilligan J."/>
            <person name="Le Lec M.F."/>
            <person name="Gruber M.A.M."/>
            <person name="Quinn O."/>
            <person name="Lovegrove M."/>
            <person name="Duncan E.J."/>
            <person name="Remnant E.J."/>
            <person name="Van Eeckhoven J."/>
            <person name="Graham B."/>
            <person name="Knapp R.A."/>
            <person name="Langford K.W."/>
            <person name="Kronenberg Z."/>
            <person name="Press M.O."/>
            <person name="Eacker S.M."/>
            <person name="Wilson-Rankin E.E."/>
            <person name="Purcell J."/>
            <person name="Lester P.J."/>
            <person name="Dearden P.K."/>
        </authorList>
    </citation>
    <scope>NUCLEOTIDE SEQUENCE</scope>
    <source>
        <strain evidence="15">Volc-1</strain>
    </source>
</reference>
<keyword evidence="16" id="KW-1185">Reference proteome</keyword>
<keyword evidence="4" id="KW-0509">mRNA transport</keyword>
<evidence type="ECO:0000256" key="12">
    <source>
        <dbReference type="ARBA" id="ARBA00030897"/>
    </source>
</evidence>
<sequence>MPHSISNKEDMEPNMSDISADFACLKVSALGKVSRISGEIDRITIGPNSDSTKNDFQKLENIENEQNSCNVKSPQKSIDEWNNKISTQSGITFSIKKILLEEELQRREKVRKEVQRKWQHMEENGTAIQKHISLSRSNMAQERERKSAQKYADILAEEERIAEQEEIRRKHEQQLHAQRAQEQNEKMKRDMEECRKKMKEKEELIKKIVLLRHEFGVKYYDIIILSKNCKDKSTIASFFIMHSVALKQLHRQIESLDEKIKRGDLAPVDLYTAEMTVQQIDEILCSLRAELDRITAEKIIPVSNADVQNTDLIQEEPNQESKPEEVVTVYEVSTTDQINNDNVDKNVDNNKAQEIVPGNIPESVPETVPESVPEIVPGTIPEPTTETVPEHTPETVPETVQAIETSTNHQVSSEDISSTSTVPLQEIEDNIYKYVDKESLQIYIHSQEILENYAKNYNEFSRSPSTKKFRFECQKAINIPVNAISVINEQHLKDKYERLHNLLIGRSSPNLGQHPQGAAFCKDVLAKKIVSQGETLVSSKPKMAFAIAAIIVALWNDHSDFGELLLAHFHKICPFTVPVFMPKKEGQTNEEYYKSLGYKYSENGNVEKQDKFLKRMSGLMRLYISITVTSQRKGITKKHPYGLRHTWRWLAAILNSESQPNTSDLRATLILDVLEVAGNSLWSVYPKQFQKMLMLLANEYYPRMQNTDGIGGGPLVRLEEFLKNTLARGSIPPPDGYLAPNFW</sequence>
<evidence type="ECO:0000256" key="10">
    <source>
        <dbReference type="ARBA" id="ARBA00026227"/>
    </source>
</evidence>
<comment type="caution">
    <text evidence="15">The sequence shown here is derived from an EMBL/GenBank/DDBJ whole genome shotgun (WGS) entry which is preliminary data.</text>
</comment>
<dbReference type="PANTHER" id="PTHR12960:SF0">
    <property type="entry name" value="MRNA EXPORT FACTOR GLE1"/>
    <property type="match status" value="1"/>
</dbReference>